<protein>
    <submittedName>
        <fullName evidence="1">Uncharacterized protein</fullName>
    </submittedName>
</protein>
<evidence type="ECO:0000313" key="1">
    <source>
        <dbReference type="EMBL" id="SNT74225.1"/>
    </source>
</evidence>
<keyword evidence="2" id="KW-1185">Reference proteome</keyword>
<dbReference type="Proteomes" id="UP000198346">
    <property type="component" value="Unassembled WGS sequence"/>
</dbReference>
<dbReference type="EMBL" id="FZQA01000004">
    <property type="protein sequence ID" value="SNT74225.1"/>
    <property type="molecule type" value="Genomic_DNA"/>
</dbReference>
<name>A0A239PVE4_9PROT</name>
<gene>
    <name evidence="1" type="ORF">SAMN06297382_2135</name>
</gene>
<reference evidence="1 2" key="1">
    <citation type="submission" date="2017-07" db="EMBL/GenBank/DDBJ databases">
        <authorList>
            <person name="Sun Z.S."/>
            <person name="Albrecht U."/>
            <person name="Echele G."/>
            <person name="Lee C.C."/>
        </authorList>
    </citation>
    <scope>NUCLEOTIDE SEQUENCE [LARGE SCALE GENOMIC DNA]</scope>
    <source>
        <strain evidence="1 2">CGMCC 1.12710</strain>
    </source>
</reference>
<accession>A0A239PVE4</accession>
<dbReference type="Pfam" id="PF20101">
    <property type="entry name" value="DUF6491"/>
    <property type="match status" value="1"/>
</dbReference>
<evidence type="ECO:0000313" key="2">
    <source>
        <dbReference type="Proteomes" id="UP000198346"/>
    </source>
</evidence>
<dbReference type="AlphaFoldDB" id="A0A239PVE4"/>
<sequence>MQHTDEEAIMRLRLVLISTMLFGAASAAFGGEKAAKETALAKYKETGERVDCISGFGSADQMTPIDETQILFRAGKRHYLNRLSGRCNNLDSPFYYVKREAWGSQICKNDRLTVVDSSSGITAGFCRLGEFERLERLPDEAQETEEAA</sequence>
<organism evidence="1 2">
    <name type="scientific">Amphiplicatus metriothermophilus</name>
    <dbReference type="NCBI Taxonomy" id="1519374"/>
    <lineage>
        <taxon>Bacteria</taxon>
        <taxon>Pseudomonadati</taxon>
        <taxon>Pseudomonadota</taxon>
        <taxon>Alphaproteobacteria</taxon>
        <taxon>Parvularculales</taxon>
        <taxon>Parvularculaceae</taxon>
        <taxon>Amphiplicatus</taxon>
    </lineage>
</organism>
<proteinExistence type="predicted"/>
<dbReference type="InterPro" id="IPR045500">
    <property type="entry name" value="DUF6491"/>
</dbReference>